<protein>
    <submittedName>
        <fullName evidence="2">Uncharacterized protein</fullName>
    </submittedName>
</protein>
<name>A0A371FP42_MUCPR</name>
<gene>
    <name evidence="2" type="ORF">CR513_39671</name>
</gene>
<dbReference type="AlphaFoldDB" id="A0A371FP42"/>
<feature type="non-terminal residue" evidence="2">
    <location>
        <position position="1"/>
    </location>
</feature>
<organism evidence="2 3">
    <name type="scientific">Mucuna pruriens</name>
    <name type="common">Velvet bean</name>
    <name type="synonym">Dolichos pruriens</name>
    <dbReference type="NCBI Taxonomy" id="157652"/>
    <lineage>
        <taxon>Eukaryota</taxon>
        <taxon>Viridiplantae</taxon>
        <taxon>Streptophyta</taxon>
        <taxon>Embryophyta</taxon>
        <taxon>Tracheophyta</taxon>
        <taxon>Spermatophyta</taxon>
        <taxon>Magnoliopsida</taxon>
        <taxon>eudicotyledons</taxon>
        <taxon>Gunneridae</taxon>
        <taxon>Pentapetalae</taxon>
        <taxon>rosids</taxon>
        <taxon>fabids</taxon>
        <taxon>Fabales</taxon>
        <taxon>Fabaceae</taxon>
        <taxon>Papilionoideae</taxon>
        <taxon>50 kb inversion clade</taxon>
        <taxon>NPAAA clade</taxon>
        <taxon>indigoferoid/millettioid clade</taxon>
        <taxon>Phaseoleae</taxon>
        <taxon>Mucuna</taxon>
    </lineage>
</organism>
<evidence type="ECO:0000313" key="3">
    <source>
        <dbReference type="Proteomes" id="UP000257109"/>
    </source>
</evidence>
<keyword evidence="3" id="KW-1185">Reference proteome</keyword>
<comment type="caution">
    <text evidence="2">The sequence shown here is derived from an EMBL/GenBank/DDBJ whole genome shotgun (WGS) entry which is preliminary data.</text>
</comment>
<proteinExistence type="predicted"/>
<feature type="region of interest" description="Disordered" evidence="1">
    <location>
        <begin position="1"/>
        <end position="31"/>
    </location>
</feature>
<sequence length="83" mass="9397">MSALTMPSREQAGQMDPRPITEEPPSQPSMELKPLPNHLKYAYLDTPSHYRQQLPLGARIEVAESPKAAQKSNWVETFKPSKH</sequence>
<evidence type="ECO:0000313" key="2">
    <source>
        <dbReference type="EMBL" id="RDX79853.1"/>
    </source>
</evidence>
<dbReference type="EMBL" id="QJKJ01008413">
    <property type="protein sequence ID" value="RDX79853.1"/>
    <property type="molecule type" value="Genomic_DNA"/>
</dbReference>
<reference evidence="2" key="1">
    <citation type="submission" date="2018-05" db="EMBL/GenBank/DDBJ databases">
        <title>Draft genome of Mucuna pruriens seed.</title>
        <authorList>
            <person name="Nnadi N.E."/>
            <person name="Vos R."/>
            <person name="Hasami M.H."/>
            <person name="Devisetty U.K."/>
            <person name="Aguiy J.C."/>
        </authorList>
    </citation>
    <scope>NUCLEOTIDE SEQUENCE [LARGE SCALE GENOMIC DNA]</scope>
    <source>
        <strain evidence="2">JCA_2017</strain>
    </source>
</reference>
<evidence type="ECO:0000256" key="1">
    <source>
        <dbReference type="SAM" id="MobiDB-lite"/>
    </source>
</evidence>
<dbReference type="Proteomes" id="UP000257109">
    <property type="component" value="Unassembled WGS sequence"/>
</dbReference>
<accession>A0A371FP42</accession>